<comment type="caution">
    <text evidence="1">The sequence shown here is derived from an EMBL/GenBank/DDBJ whole genome shotgun (WGS) entry which is preliminary data.</text>
</comment>
<protein>
    <submittedName>
        <fullName evidence="1">Bacteriophage Mu Gp45 protein</fullName>
    </submittedName>
</protein>
<organism evidence="1 2">
    <name type="scientific">Variovorax paradoxus</name>
    <dbReference type="NCBI Taxonomy" id="34073"/>
    <lineage>
        <taxon>Bacteria</taxon>
        <taxon>Pseudomonadati</taxon>
        <taxon>Pseudomonadota</taxon>
        <taxon>Betaproteobacteria</taxon>
        <taxon>Burkholderiales</taxon>
        <taxon>Comamonadaceae</taxon>
        <taxon>Variovorax</taxon>
    </lineage>
</organism>
<accession>A0A0H2LY79</accession>
<sequence length="215" mass="23438">MAFIQLRRASFRKLVEGLVQRVRGDATEQDAKDDIERFLDYGFAGNPVDGQGLKIDWQGHTIVLRMDRLAERPQLAAYEVSVWHKEGHKVTLRDGRLIEVECDRMVVNASESYEVNTKTVKINASTMARFETPVVQATQLVQSQQSTIGGVPGGVGVAAAVMDGGSIAYQNVTLSYQNCTSTYQGGSMTFNGKDITNTHMHTNVVTGGDNSGPVA</sequence>
<gene>
    <name evidence="1" type="ORF">VPARA_40400</name>
</gene>
<evidence type="ECO:0000313" key="2">
    <source>
        <dbReference type="Proteomes" id="UP000035170"/>
    </source>
</evidence>
<evidence type="ECO:0000313" key="1">
    <source>
        <dbReference type="EMBL" id="KLN54736.1"/>
    </source>
</evidence>
<keyword evidence="2" id="KW-1185">Reference proteome</keyword>
<dbReference type="PATRIC" id="fig|34073.19.peg.4136"/>
<dbReference type="RefSeq" id="WP_053063293.1">
    <property type="nucleotide sequence ID" value="NZ_JZWI01000021.1"/>
</dbReference>
<dbReference type="EMBL" id="JZWI01000021">
    <property type="protein sequence ID" value="KLN54736.1"/>
    <property type="molecule type" value="Genomic_DNA"/>
</dbReference>
<proteinExistence type="predicted"/>
<dbReference type="AlphaFoldDB" id="A0A0H2LY79"/>
<dbReference type="Proteomes" id="UP000035170">
    <property type="component" value="Unassembled WGS sequence"/>
</dbReference>
<reference evidence="1 2" key="1">
    <citation type="submission" date="2015-03" db="EMBL/GenBank/DDBJ databases">
        <title>Genome sequence of Variovorax paradoxus TBEA6.</title>
        <authorList>
            <person name="Poehlein A."/>
            <person name="Schuldes J."/>
            <person name="Wuebbeler J.H."/>
            <person name="Hiessl S."/>
            <person name="Steinbuechel A."/>
            <person name="Daniel R."/>
        </authorList>
    </citation>
    <scope>NUCLEOTIDE SEQUENCE [LARGE SCALE GENOMIC DNA]</scope>
    <source>
        <strain evidence="1 2">TBEA6</strain>
    </source>
</reference>
<name>A0A0H2LY79_VARPD</name>